<dbReference type="AlphaFoldDB" id="A0A699YZ91"/>
<proteinExistence type="predicted"/>
<organism evidence="1 2">
    <name type="scientific">Haematococcus lacustris</name>
    <name type="common">Green alga</name>
    <name type="synonym">Haematococcus pluvialis</name>
    <dbReference type="NCBI Taxonomy" id="44745"/>
    <lineage>
        <taxon>Eukaryota</taxon>
        <taxon>Viridiplantae</taxon>
        <taxon>Chlorophyta</taxon>
        <taxon>core chlorophytes</taxon>
        <taxon>Chlorophyceae</taxon>
        <taxon>CS clade</taxon>
        <taxon>Chlamydomonadales</taxon>
        <taxon>Haematococcaceae</taxon>
        <taxon>Haematococcus</taxon>
    </lineage>
</organism>
<dbReference type="Proteomes" id="UP000485058">
    <property type="component" value="Unassembled WGS sequence"/>
</dbReference>
<gene>
    <name evidence="1" type="ORF">HaLaN_10622</name>
</gene>
<evidence type="ECO:0000313" key="1">
    <source>
        <dbReference type="EMBL" id="GFH14545.1"/>
    </source>
</evidence>
<name>A0A699YZ91_HAELA</name>
<keyword evidence="2" id="KW-1185">Reference proteome</keyword>
<protein>
    <submittedName>
        <fullName evidence="1">Uncharacterized protein</fullName>
    </submittedName>
</protein>
<accession>A0A699YZ91</accession>
<comment type="caution">
    <text evidence="1">The sequence shown here is derived from an EMBL/GenBank/DDBJ whole genome shotgun (WGS) entry which is preliminary data.</text>
</comment>
<reference evidence="1 2" key="1">
    <citation type="submission" date="2020-02" db="EMBL/GenBank/DDBJ databases">
        <title>Draft genome sequence of Haematococcus lacustris strain NIES-144.</title>
        <authorList>
            <person name="Morimoto D."/>
            <person name="Nakagawa S."/>
            <person name="Yoshida T."/>
            <person name="Sawayama S."/>
        </authorList>
    </citation>
    <scope>NUCLEOTIDE SEQUENCE [LARGE SCALE GENOMIC DNA]</scope>
    <source>
        <strain evidence="1 2">NIES-144</strain>
    </source>
</reference>
<sequence>MRHRSCSDPQTIDVGLGNSVWVPNVTTCNTASTQICIQFTTGADYTYQLAAADVDRDITISPFVGGVAVWDLIFIVFPTQGSSCPDCGAEPQFQFRGPLTITALAGQAYTVVVENNPNQFPSIPGGSFSTGDHDDVAIKLPYTEMYGVSGAAMANRYLKYTRTSGDVVTQATWVTCDHETSKQ</sequence>
<dbReference type="EMBL" id="BLLF01000739">
    <property type="protein sequence ID" value="GFH14545.1"/>
    <property type="molecule type" value="Genomic_DNA"/>
</dbReference>
<evidence type="ECO:0000313" key="2">
    <source>
        <dbReference type="Proteomes" id="UP000485058"/>
    </source>
</evidence>